<dbReference type="AlphaFoldDB" id="A0AAN9BAX3"/>
<dbReference type="PANTHER" id="PTHR11610:SF181">
    <property type="entry name" value="INACTIVE PANCREATIC LIPASE-RELATED PROTEIN 1-LIKE"/>
    <property type="match status" value="1"/>
</dbReference>
<feature type="signal peptide" evidence="9">
    <location>
        <begin position="1"/>
        <end position="18"/>
    </location>
</feature>
<feature type="active site" description="Charge relay system" evidence="5">
    <location>
        <position position="208"/>
    </location>
</feature>
<comment type="caution">
    <text evidence="7">Lacks conserved residue(s) required for the propagation of feature annotation.</text>
</comment>
<feature type="binding site" evidence="6">
    <location>
        <position position="227"/>
    </location>
    <ligand>
        <name>Ca(2+)</name>
        <dbReference type="ChEBI" id="CHEBI:29108"/>
    </ligand>
</feature>
<keyword evidence="3" id="KW-0964">Secreted</keyword>
<name>A0AAN9BAX3_9CAEN</name>
<evidence type="ECO:0000256" key="2">
    <source>
        <dbReference type="ARBA" id="ARBA00010701"/>
    </source>
</evidence>
<comment type="caution">
    <text evidence="11">The sequence shown here is derived from an EMBL/GenBank/DDBJ whole genome shotgun (WGS) entry which is preliminary data.</text>
</comment>
<evidence type="ECO:0000256" key="7">
    <source>
        <dbReference type="PROSITE-ProRule" id="PRU00152"/>
    </source>
</evidence>
<dbReference type="InterPro" id="IPR001024">
    <property type="entry name" value="PLAT/LH2_dom"/>
</dbReference>
<dbReference type="Gene3D" id="2.60.60.20">
    <property type="entry name" value="PLAT/LH2 domain"/>
    <property type="match status" value="1"/>
</dbReference>
<dbReference type="PANTHER" id="PTHR11610">
    <property type="entry name" value="LIPASE"/>
    <property type="match status" value="1"/>
</dbReference>
<evidence type="ECO:0000256" key="4">
    <source>
        <dbReference type="ARBA" id="ARBA00023157"/>
    </source>
</evidence>
<protein>
    <recommendedName>
        <fullName evidence="10">PLAT domain-containing protein</fullName>
    </recommendedName>
</protein>
<dbReference type="InterPro" id="IPR000734">
    <property type="entry name" value="TAG_lipase"/>
</dbReference>
<dbReference type="GO" id="GO:0016042">
    <property type="term" value="P:lipid catabolic process"/>
    <property type="evidence" value="ECO:0007669"/>
    <property type="project" value="TreeGrafter"/>
</dbReference>
<feature type="binding site" evidence="6">
    <location>
        <position position="224"/>
    </location>
    <ligand>
        <name>Ca(2+)</name>
        <dbReference type="ChEBI" id="CHEBI:29108"/>
    </ligand>
</feature>
<keyword evidence="6" id="KW-0479">Metal-binding</keyword>
<dbReference type="InterPro" id="IPR036392">
    <property type="entry name" value="PLAT/LH2_dom_sf"/>
</dbReference>
<evidence type="ECO:0000256" key="1">
    <source>
        <dbReference type="ARBA" id="ARBA00004613"/>
    </source>
</evidence>
<dbReference type="Proteomes" id="UP001374579">
    <property type="component" value="Unassembled WGS sequence"/>
</dbReference>
<accession>A0AAN9BAX3</accession>
<organism evidence="11 12">
    <name type="scientific">Littorina saxatilis</name>
    <dbReference type="NCBI Taxonomy" id="31220"/>
    <lineage>
        <taxon>Eukaryota</taxon>
        <taxon>Metazoa</taxon>
        <taxon>Spiralia</taxon>
        <taxon>Lophotrochozoa</taxon>
        <taxon>Mollusca</taxon>
        <taxon>Gastropoda</taxon>
        <taxon>Caenogastropoda</taxon>
        <taxon>Littorinimorpha</taxon>
        <taxon>Littorinoidea</taxon>
        <taxon>Littorinidae</taxon>
        <taxon>Littorina</taxon>
    </lineage>
</organism>
<dbReference type="PRINTS" id="PR00821">
    <property type="entry name" value="TAGLIPASE"/>
</dbReference>
<dbReference type="EMBL" id="JBAMIC010000011">
    <property type="protein sequence ID" value="KAK7101244.1"/>
    <property type="molecule type" value="Genomic_DNA"/>
</dbReference>
<reference evidence="11 12" key="1">
    <citation type="submission" date="2024-02" db="EMBL/GenBank/DDBJ databases">
        <title>Chromosome-scale genome assembly of the rough periwinkle Littorina saxatilis.</title>
        <authorList>
            <person name="De Jode A."/>
            <person name="Faria R."/>
            <person name="Formenti G."/>
            <person name="Sims Y."/>
            <person name="Smith T.P."/>
            <person name="Tracey A."/>
            <person name="Wood J.M.D."/>
            <person name="Zagrodzka Z.B."/>
            <person name="Johannesson K."/>
            <person name="Butlin R.K."/>
            <person name="Leder E.H."/>
        </authorList>
    </citation>
    <scope>NUCLEOTIDE SEQUENCE [LARGE SCALE GENOMIC DNA]</scope>
    <source>
        <strain evidence="11">Snail1</strain>
        <tissue evidence="11">Muscle</tissue>
    </source>
</reference>
<dbReference type="PIRSF" id="PIRSF000865">
    <property type="entry name" value="Lipoprotein_lipase_LIPH"/>
    <property type="match status" value="1"/>
</dbReference>
<dbReference type="Gene3D" id="3.40.50.1820">
    <property type="entry name" value="alpha/beta hydrolase"/>
    <property type="match status" value="1"/>
</dbReference>
<feature type="active site" description="Charge relay system" evidence="5">
    <location>
        <position position="299"/>
    </location>
</feature>
<evidence type="ECO:0000256" key="3">
    <source>
        <dbReference type="ARBA" id="ARBA00022525"/>
    </source>
</evidence>
<dbReference type="SUPFAM" id="SSF53474">
    <property type="entry name" value="alpha/beta-Hydrolases"/>
    <property type="match status" value="1"/>
</dbReference>
<evidence type="ECO:0000313" key="11">
    <source>
        <dbReference type="EMBL" id="KAK7101244.1"/>
    </source>
</evidence>
<dbReference type="CDD" id="cd00707">
    <property type="entry name" value="Pancreat_lipase_like"/>
    <property type="match status" value="1"/>
</dbReference>
<evidence type="ECO:0000256" key="9">
    <source>
        <dbReference type="SAM" id="SignalP"/>
    </source>
</evidence>
<feature type="domain" description="PLAT" evidence="10">
    <location>
        <begin position="367"/>
        <end position="489"/>
    </location>
</feature>
<dbReference type="InterPro" id="IPR002331">
    <property type="entry name" value="Lipase_panc"/>
</dbReference>
<evidence type="ECO:0000256" key="8">
    <source>
        <dbReference type="RuleBase" id="RU004262"/>
    </source>
</evidence>
<dbReference type="Pfam" id="PF00151">
    <property type="entry name" value="Lipase"/>
    <property type="match status" value="1"/>
</dbReference>
<feature type="chain" id="PRO_5042815930" description="PLAT domain-containing protein" evidence="9">
    <location>
        <begin position="19"/>
        <end position="512"/>
    </location>
</feature>
<evidence type="ECO:0000256" key="6">
    <source>
        <dbReference type="PIRSR" id="PIRSR000865-2"/>
    </source>
</evidence>
<feature type="binding site" evidence="6">
    <location>
        <position position="222"/>
    </location>
    <ligand>
        <name>Ca(2+)</name>
        <dbReference type="ChEBI" id="CHEBI:29108"/>
    </ligand>
</feature>
<gene>
    <name evidence="11" type="ORF">V1264_024054</name>
</gene>
<comment type="subcellular location">
    <subcellularLocation>
        <location evidence="1">Secreted</location>
    </subcellularLocation>
</comment>
<evidence type="ECO:0000256" key="5">
    <source>
        <dbReference type="PIRSR" id="PIRSR000865-1"/>
    </source>
</evidence>
<proteinExistence type="inferred from homology"/>
<evidence type="ECO:0000259" key="10">
    <source>
        <dbReference type="PROSITE" id="PS50095"/>
    </source>
</evidence>
<dbReference type="PRINTS" id="PR00823">
    <property type="entry name" value="PANCLIPASE"/>
</dbReference>
<evidence type="ECO:0000313" key="12">
    <source>
        <dbReference type="Proteomes" id="UP001374579"/>
    </source>
</evidence>
<dbReference type="Pfam" id="PF01477">
    <property type="entry name" value="PLAT"/>
    <property type="match status" value="1"/>
</dbReference>
<feature type="active site" description="Nucleophile" evidence="5">
    <location>
        <position position="185"/>
    </location>
</feature>
<dbReference type="GO" id="GO:0046872">
    <property type="term" value="F:metal ion binding"/>
    <property type="evidence" value="ECO:0007669"/>
    <property type="project" value="UniProtKB-KW"/>
</dbReference>
<sequence length="512" mass="55626">MGRLPAFVLLNCISFSQGFLLDGLLGPSEPSEKCYTGLGCFNNAPPFHSHDRAETYLPADLSAIGTKFILHTRETLNNATEEAMTVSSQNGVNLTHFSRARATKFIVHGFTHSARRQWVQDMVRELLKHDEMNVIVVDWEKGAQLPYGQAAANTRVVGAQVAQLIKSLVDRYDSNESTVHIIGHSLGAHIAGYTGERLAGLGRITGLDPSDPYFQNTPPQVRLDPSDAEFVDVVHTDGSSFLELGMGASQAMGHVDFYPNGGVNQPGCDGDLISKITHTAWNAATVGYYSAEGAVACSHLRALDLFTESINNPCPFIAYPCVNVVEFDKGHCLTCSGHGCSRLGYHANTMSGRGSLYLTTQDSSSFCSYHYQVNLTSENAVDGLFSVTLYGDKGHSQPATLTTKNEILNNGDTSSHLVTTRSDVGGLTGIGVRYDKSHTLLVHLLYADNWTLRSAAVQSGDTQQRLVGLIGTRPSVGEGGASNMTQWYRDWTKCRRGRGFQHDTEVQGLDQV</sequence>
<keyword evidence="6" id="KW-0106">Calcium</keyword>
<dbReference type="InterPro" id="IPR016272">
    <property type="entry name" value="Lipase_LIPH"/>
</dbReference>
<keyword evidence="9" id="KW-0732">Signal</keyword>
<dbReference type="GO" id="GO:0005615">
    <property type="term" value="C:extracellular space"/>
    <property type="evidence" value="ECO:0007669"/>
    <property type="project" value="TreeGrafter"/>
</dbReference>
<dbReference type="InterPro" id="IPR029058">
    <property type="entry name" value="AB_hydrolase_fold"/>
</dbReference>
<dbReference type="PROSITE" id="PS50095">
    <property type="entry name" value="PLAT"/>
    <property type="match status" value="1"/>
</dbReference>
<dbReference type="GO" id="GO:0004806">
    <property type="term" value="F:triacylglycerol lipase activity"/>
    <property type="evidence" value="ECO:0007669"/>
    <property type="project" value="InterPro"/>
</dbReference>
<dbReference type="InterPro" id="IPR013818">
    <property type="entry name" value="Lipase"/>
</dbReference>
<keyword evidence="4" id="KW-1015">Disulfide bond</keyword>
<dbReference type="FunFam" id="3.40.50.1820:FF:000033">
    <property type="entry name" value="Pancreatic triacylglycerol lipase"/>
    <property type="match status" value="1"/>
</dbReference>
<dbReference type="InterPro" id="IPR033906">
    <property type="entry name" value="Lipase_N"/>
</dbReference>
<dbReference type="SUPFAM" id="SSF49723">
    <property type="entry name" value="Lipase/lipooxygenase domain (PLAT/LH2 domain)"/>
    <property type="match status" value="1"/>
</dbReference>
<comment type="similarity">
    <text evidence="2 8">Belongs to the AB hydrolase superfamily. Lipase family.</text>
</comment>
<keyword evidence="12" id="KW-1185">Reference proteome</keyword>